<keyword evidence="2" id="KW-1185">Reference proteome</keyword>
<dbReference type="Proteomes" id="UP000660110">
    <property type="component" value="Unassembled WGS sequence"/>
</dbReference>
<reference evidence="1" key="2">
    <citation type="submission" date="2020-09" db="EMBL/GenBank/DDBJ databases">
        <authorList>
            <person name="Sun Q."/>
            <person name="Zhou Y."/>
        </authorList>
    </citation>
    <scope>NUCLEOTIDE SEQUENCE</scope>
    <source>
        <strain evidence="1">CGMCC 1.12153</strain>
    </source>
</reference>
<accession>A0A917B6Z7</accession>
<evidence type="ECO:0000313" key="2">
    <source>
        <dbReference type="Proteomes" id="UP000660110"/>
    </source>
</evidence>
<reference evidence="1" key="1">
    <citation type="journal article" date="2014" name="Int. J. Syst. Evol. Microbiol.">
        <title>Complete genome sequence of Corynebacterium casei LMG S-19264T (=DSM 44701T), isolated from a smear-ripened cheese.</title>
        <authorList>
            <consortium name="US DOE Joint Genome Institute (JGI-PGF)"/>
            <person name="Walter F."/>
            <person name="Albersmeier A."/>
            <person name="Kalinowski J."/>
            <person name="Ruckert C."/>
        </authorList>
    </citation>
    <scope>NUCLEOTIDE SEQUENCE</scope>
    <source>
        <strain evidence="1">CGMCC 1.12153</strain>
    </source>
</reference>
<sequence>MKAVQRLFFVTMLVFLVGCSDGSADDLEPFDHSALEEELNAESFQPKLPAQLPYEVEDYNYTPGPMSQKDTLLNFEFIGKGPTIIELMTTKGDINYGDDVATEQVEVGDTQGEYGESKDESSKRLVWKEDDISYELKYFMEGSEKNITKDELIQSAESFQ</sequence>
<proteinExistence type="predicted"/>
<dbReference type="PROSITE" id="PS51257">
    <property type="entry name" value="PROKAR_LIPOPROTEIN"/>
    <property type="match status" value="1"/>
</dbReference>
<protein>
    <recommendedName>
        <fullName evidence="3">DUF4367 domain-containing protein</fullName>
    </recommendedName>
</protein>
<evidence type="ECO:0000313" key="1">
    <source>
        <dbReference type="EMBL" id="GGF26879.1"/>
    </source>
</evidence>
<organism evidence="1 2">
    <name type="scientific">Halobacillus andaensis</name>
    <dbReference type="NCBI Taxonomy" id="1176239"/>
    <lineage>
        <taxon>Bacteria</taxon>
        <taxon>Bacillati</taxon>
        <taxon>Bacillota</taxon>
        <taxon>Bacilli</taxon>
        <taxon>Bacillales</taxon>
        <taxon>Bacillaceae</taxon>
        <taxon>Halobacillus</taxon>
    </lineage>
</organism>
<gene>
    <name evidence="1" type="ORF">GCM10010954_27400</name>
</gene>
<name>A0A917B6Z7_HALAA</name>
<dbReference type="RefSeq" id="WP_188378066.1">
    <property type="nucleotide sequence ID" value="NZ_BMEL01000003.1"/>
</dbReference>
<dbReference type="AlphaFoldDB" id="A0A917B6Z7"/>
<evidence type="ECO:0008006" key="3">
    <source>
        <dbReference type="Google" id="ProtNLM"/>
    </source>
</evidence>
<dbReference type="EMBL" id="BMEL01000003">
    <property type="protein sequence ID" value="GGF26879.1"/>
    <property type="molecule type" value="Genomic_DNA"/>
</dbReference>
<comment type="caution">
    <text evidence="1">The sequence shown here is derived from an EMBL/GenBank/DDBJ whole genome shotgun (WGS) entry which is preliminary data.</text>
</comment>